<reference evidence="1 2" key="1">
    <citation type="submission" date="2024-04" db="EMBL/GenBank/DDBJ databases">
        <title>Genomic Markers of Mycobacteria.</title>
        <authorList>
            <person name="Soliman M.S."/>
            <person name="Elkholy A."/>
            <person name="Soliman N.S."/>
            <person name="Abbas A."/>
            <person name="Khayrat S."/>
            <person name="Shawky S."/>
        </authorList>
    </citation>
    <scope>NUCLEOTIDE SEQUENCE [LARGE SCALE GENOMIC DNA]</scope>
    <source>
        <strain evidence="1 2">Egy-CU-AM5</strain>
    </source>
</reference>
<evidence type="ECO:0000313" key="1">
    <source>
        <dbReference type="EMBL" id="MEX3741095.1"/>
    </source>
</evidence>
<gene>
    <name evidence="1" type="ORF">ABFW12_22975</name>
</gene>
<dbReference type="EMBL" id="JBDLOU010000058">
    <property type="protein sequence ID" value="MEX3741095.1"/>
    <property type="molecule type" value="Genomic_DNA"/>
</dbReference>
<keyword evidence="2" id="KW-1185">Reference proteome</keyword>
<name>A0ABV3VLF5_9MYCO</name>
<evidence type="ECO:0008006" key="3">
    <source>
        <dbReference type="Google" id="ProtNLM"/>
    </source>
</evidence>
<comment type="caution">
    <text evidence="1">The sequence shown here is derived from an EMBL/GenBank/DDBJ whole genome shotgun (WGS) entry which is preliminary data.</text>
</comment>
<protein>
    <recommendedName>
        <fullName evidence="3">Head-to-tail stopper</fullName>
    </recommendedName>
</protein>
<proteinExistence type="predicted"/>
<accession>A0ABV3VLF5</accession>
<evidence type="ECO:0000313" key="2">
    <source>
        <dbReference type="Proteomes" id="UP001558474"/>
    </source>
</evidence>
<dbReference type="RefSeq" id="WP_368573794.1">
    <property type="nucleotide sequence ID" value="NZ_JBDLOU010000058.1"/>
</dbReference>
<sequence>MGLIRIRRGETVAVTRVARDGSSDSPEAKPEVKKTAFGKPSSITLDDAQRGRRTVIERNWFCPRAADVATGDRITRATGEQYSVIAGPFGDNDHPLTGHDFGVKRFRVRGVSAPRG</sequence>
<organism evidence="1 2">
    <name type="scientific">Mycolicibacterium porcinum</name>
    <dbReference type="NCBI Taxonomy" id="39693"/>
    <lineage>
        <taxon>Bacteria</taxon>
        <taxon>Bacillati</taxon>
        <taxon>Actinomycetota</taxon>
        <taxon>Actinomycetes</taxon>
        <taxon>Mycobacteriales</taxon>
        <taxon>Mycobacteriaceae</taxon>
        <taxon>Mycolicibacterium</taxon>
    </lineage>
</organism>
<dbReference type="Proteomes" id="UP001558474">
    <property type="component" value="Unassembled WGS sequence"/>
</dbReference>